<dbReference type="InterPro" id="IPR002052">
    <property type="entry name" value="DNA_methylase_N6_adenine_CS"/>
</dbReference>
<dbReference type="Pfam" id="PF03602">
    <property type="entry name" value="Cons_hypoth95"/>
    <property type="match status" value="1"/>
</dbReference>
<gene>
    <name evidence="3" type="primary">rsmD</name>
    <name evidence="3" type="ORF">GCM10008942_16930</name>
</gene>
<evidence type="ECO:0000256" key="1">
    <source>
        <dbReference type="ARBA" id="ARBA00022603"/>
    </source>
</evidence>
<evidence type="ECO:0000256" key="2">
    <source>
        <dbReference type="ARBA" id="ARBA00022679"/>
    </source>
</evidence>
<dbReference type="PROSITE" id="PS00092">
    <property type="entry name" value="N6_MTASE"/>
    <property type="match status" value="1"/>
</dbReference>
<dbReference type="PANTHER" id="PTHR43542:SF1">
    <property type="entry name" value="METHYLTRANSFERASE"/>
    <property type="match status" value="1"/>
</dbReference>
<dbReference type="NCBIfam" id="TIGR00095">
    <property type="entry name" value="16S rRNA (guanine(966)-N(2))-methyltransferase RsmD"/>
    <property type="match status" value="1"/>
</dbReference>
<evidence type="ECO:0000313" key="4">
    <source>
        <dbReference type="Proteomes" id="UP001499951"/>
    </source>
</evidence>
<dbReference type="Proteomes" id="UP001499951">
    <property type="component" value="Unassembled WGS sequence"/>
</dbReference>
<dbReference type="Gene3D" id="3.40.50.150">
    <property type="entry name" value="Vaccinia Virus protein VP39"/>
    <property type="match status" value="1"/>
</dbReference>
<dbReference type="EMBL" id="BAAADD010000004">
    <property type="protein sequence ID" value="GAA0568904.1"/>
    <property type="molecule type" value="Genomic_DNA"/>
</dbReference>
<accession>A0ABN1EL46</accession>
<sequence>MAQTYPARLPDAKGWSGAAGLGITAAGELTMRITAGLYGGRTLATPHDYRVRPTADKVRQAIYNILLHNDLGLSLEGARVADLFAGTGAMGIEALSRGAAFCLFVDDSAESRALVRQNVEALSLTGVSKIWRRDATKLGPMAAGAGGPFGLVILDPPYHKGLIEPALVSLREGGWLSEGAVVVAETADDETVEGAGYARVQERVYGETRVTFLHR</sequence>
<dbReference type="InterPro" id="IPR029063">
    <property type="entry name" value="SAM-dependent_MTases_sf"/>
</dbReference>
<dbReference type="PIRSF" id="PIRSF004553">
    <property type="entry name" value="CHP00095"/>
    <property type="match status" value="1"/>
</dbReference>
<protein>
    <submittedName>
        <fullName evidence="3">16S rRNA (Guanine(966)-N(2))-methyltransferase RsmD</fullName>
    </submittedName>
</protein>
<name>A0ABN1EL46_9PROT</name>
<dbReference type="SUPFAM" id="SSF53335">
    <property type="entry name" value="S-adenosyl-L-methionine-dependent methyltransferases"/>
    <property type="match status" value="1"/>
</dbReference>
<keyword evidence="2" id="KW-0808">Transferase</keyword>
<dbReference type="RefSeq" id="WP_208393652.1">
    <property type="nucleotide sequence ID" value="NZ_BAAADD010000004.1"/>
</dbReference>
<keyword evidence="4" id="KW-1185">Reference proteome</keyword>
<dbReference type="InterPro" id="IPR004398">
    <property type="entry name" value="RNA_MeTrfase_RsmD"/>
</dbReference>
<proteinExistence type="predicted"/>
<organism evidence="3 4">
    <name type="scientific">Rhizomicrobium electricum</name>
    <dbReference type="NCBI Taxonomy" id="480070"/>
    <lineage>
        <taxon>Bacteria</taxon>
        <taxon>Pseudomonadati</taxon>
        <taxon>Pseudomonadota</taxon>
        <taxon>Alphaproteobacteria</taxon>
        <taxon>Micropepsales</taxon>
        <taxon>Micropepsaceae</taxon>
        <taxon>Rhizomicrobium</taxon>
    </lineage>
</organism>
<dbReference type="CDD" id="cd02440">
    <property type="entry name" value="AdoMet_MTases"/>
    <property type="match status" value="1"/>
</dbReference>
<reference evidence="3 4" key="1">
    <citation type="journal article" date="2019" name="Int. J. Syst. Evol. Microbiol.">
        <title>The Global Catalogue of Microorganisms (GCM) 10K type strain sequencing project: providing services to taxonomists for standard genome sequencing and annotation.</title>
        <authorList>
            <consortium name="The Broad Institute Genomics Platform"/>
            <consortium name="The Broad Institute Genome Sequencing Center for Infectious Disease"/>
            <person name="Wu L."/>
            <person name="Ma J."/>
        </authorList>
    </citation>
    <scope>NUCLEOTIDE SEQUENCE [LARGE SCALE GENOMIC DNA]</scope>
    <source>
        <strain evidence="3 4">JCM 15089</strain>
    </source>
</reference>
<comment type="caution">
    <text evidence="3">The sequence shown here is derived from an EMBL/GenBank/DDBJ whole genome shotgun (WGS) entry which is preliminary data.</text>
</comment>
<dbReference type="PANTHER" id="PTHR43542">
    <property type="entry name" value="METHYLTRANSFERASE"/>
    <property type="match status" value="1"/>
</dbReference>
<evidence type="ECO:0000313" key="3">
    <source>
        <dbReference type="EMBL" id="GAA0568904.1"/>
    </source>
</evidence>
<keyword evidence="1" id="KW-0489">Methyltransferase</keyword>